<sequence>MVVKRLLIEASSSYEAQFLTVPVNSTEAIVLQSDIGVCQLQIFIRDFEGSEPHRDNSKYNFADDAASSEGEDSKGRIQADTLPNLRILIKFNPARPMNGSDLVFGNESLTPIKDYVPVSLLSTGLKFFSWWLNPSVKGDLYNNMPFLFGLALNSFTKIYAEDHCMQKGDKLYPLDDDTENLGDVSSLDIPDHCTARSKYFSDTAKAAEFIFDQDHDYTFQFDTNYVKLANSQYKLLIPTYGTKSLDIDVGGYANDKLNSFNWVLKEFGLDGAKKGHIGLIIRFSLVDEE</sequence>
<organism evidence="3 4">
    <name type="scientific">Candidozyma auris</name>
    <name type="common">Yeast</name>
    <name type="synonym">Candida auris</name>
    <dbReference type="NCBI Taxonomy" id="498019"/>
    <lineage>
        <taxon>Eukaryota</taxon>
        <taxon>Fungi</taxon>
        <taxon>Dikarya</taxon>
        <taxon>Ascomycota</taxon>
        <taxon>Saccharomycotina</taxon>
        <taxon>Pichiomycetes</taxon>
        <taxon>Metschnikowiaceae</taxon>
        <taxon>Candidozyma</taxon>
    </lineage>
</organism>
<dbReference type="AlphaFoldDB" id="A0A0L0P5Q3"/>
<feature type="region of interest" description="Disordered" evidence="1">
    <location>
        <begin position="55"/>
        <end position="75"/>
    </location>
</feature>
<proteinExistence type="predicted"/>
<evidence type="ECO:0000313" key="3">
    <source>
        <dbReference type="EMBL" id="KNE01619.1"/>
    </source>
</evidence>
<reference evidence="4" key="1">
    <citation type="journal article" date="2015" name="BMC Genomics">
        <title>Draft genome of a commonly misdiagnosed multidrug resistant pathogen Candida auris.</title>
        <authorList>
            <person name="Chatterjee S."/>
            <person name="Alampalli S.V."/>
            <person name="Nageshan R.K."/>
            <person name="Chettiar S.T."/>
            <person name="Joshi S."/>
            <person name="Tatu U.S."/>
        </authorList>
    </citation>
    <scope>NUCLEOTIDE SEQUENCE [LARGE SCALE GENOMIC DNA]</scope>
    <source>
        <strain evidence="4">6684</strain>
    </source>
</reference>
<evidence type="ECO:0000256" key="1">
    <source>
        <dbReference type="SAM" id="MobiDB-lite"/>
    </source>
</evidence>
<accession>A0A0L0P5Q3</accession>
<feature type="domain" description="Domain of unknown function at the cortex 1" evidence="2">
    <location>
        <begin position="5"/>
        <end position="286"/>
    </location>
</feature>
<dbReference type="Pfam" id="PF08588">
    <property type="entry name" value="Duc1"/>
    <property type="match status" value="1"/>
</dbReference>
<comment type="caution">
    <text evidence="3">The sequence shown here is derived from an EMBL/GenBank/DDBJ whole genome shotgun (WGS) entry which is preliminary data.</text>
</comment>
<dbReference type="EMBL" id="LGST01000009">
    <property type="protein sequence ID" value="KNE01619.1"/>
    <property type="molecule type" value="Genomic_DNA"/>
</dbReference>
<evidence type="ECO:0000313" key="4">
    <source>
        <dbReference type="Proteomes" id="UP000037122"/>
    </source>
</evidence>
<dbReference type="PANTHER" id="PTHR34826:SF2">
    <property type="entry name" value="UPF0590 PROTEIN C409.17C"/>
    <property type="match status" value="1"/>
</dbReference>
<dbReference type="VEuPathDB" id="FungiDB:CJI96_0004013"/>
<dbReference type="InterPro" id="IPR013897">
    <property type="entry name" value="Duc1"/>
</dbReference>
<dbReference type="VEuPathDB" id="FungiDB:CJJ09_004129"/>
<dbReference type="VEuPathDB" id="FungiDB:CJI97_005309"/>
<evidence type="ECO:0000259" key="2">
    <source>
        <dbReference type="Pfam" id="PF08588"/>
    </source>
</evidence>
<protein>
    <recommendedName>
        <fullName evidence="2">Domain of unknown function at the cortex 1 domain-containing protein</fullName>
    </recommendedName>
</protein>
<gene>
    <name evidence="3" type="ORF">QG37_01453</name>
</gene>
<dbReference type="VEuPathDB" id="FungiDB:B9J08_005227"/>
<dbReference type="VEuPathDB" id="FungiDB:QG37_01453"/>
<dbReference type="Proteomes" id="UP000037122">
    <property type="component" value="Unassembled WGS sequence"/>
</dbReference>
<dbReference type="PANTHER" id="PTHR34826">
    <property type="entry name" value="UPF0590 PROTEIN C409.17C"/>
    <property type="match status" value="1"/>
</dbReference>
<dbReference type="VEuPathDB" id="FungiDB:CJJ07_001874"/>
<name>A0A0L0P5Q3_CANAR</name>